<dbReference type="InterPro" id="IPR014347">
    <property type="entry name" value="Tautomerase/MIF_sf"/>
</dbReference>
<evidence type="ECO:0008006" key="3">
    <source>
        <dbReference type="Google" id="ProtNLM"/>
    </source>
</evidence>
<keyword evidence="2" id="KW-1185">Reference proteome</keyword>
<dbReference type="Proteomes" id="UP000198850">
    <property type="component" value="Unassembled WGS sequence"/>
</dbReference>
<dbReference type="Gene3D" id="3.30.429.10">
    <property type="entry name" value="Macrophage Migration Inhibitory Factor"/>
    <property type="match status" value="1"/>
</dbReference>
<name>A0A1H4HB71_9SPHI</name>
<dbReference type="STRING" id="425514.SAMN05443550_1153"/>
<accession>A0A1H4HB71</accession>
<protein>
    <recommendedName>
        <fullName evidence="3">4-oxalocrotonate tautomerase</fullName>
    </recommendedName>
</protein>
<dbReference type="EMBL" id="FNRA01000015">
    <property type="protein sequence ID" value="SEB18891.1"/>
    <property type="molecule type" value="Genomic_DNA"/>
</dbReference>
<sequence length="52" mass="6008">MPYLQLDTNEKYTLETKQHLAKTLGAIFARFMHADIKRITVAIGRRVSLALY</sequence>
<organism evidence="1 2">
    <name type="scientific">Pedobacter hartonius</name>
    <dbReference type="NCBI Taxonomy" id="425514"/>
    <lineage>
        <taxon>Bacteria</taxon>
        <taxon>Pseudomonadati</taxon>
        <taxon>Bacteroidota</taxon>
        <taxon>Sphingobacteriia</taxon>
        <taxon>Sphingobacteriales</taxon>
        <taxon>Sphingobacteriaceae</taxon>
        <taxon>Pedobacter</taxon>
    </lineage>
</organism>
<proteinExistence type="predicted"/>
<gene>
    <name evidence="1" type="ORF">SAMN05443550_1153</name>
</gene>
<evidence type="ECO:0000313" key="1">
    <source>
        <dbReference type="EMBL" id="SEB18891.1"/>
    </source>
</evidence>
<reference evidence="1 2" key="1">
    <citation type="submission" date="2016-10" db="EMBL/GenBank/DDBJ databases">
        <authorList>
            <person name="de Groot N.N."/>
        </authorList>
    </citation>
    <scope>NUCLEOTIDE SEQUENCE [LARGE SCALE GENOMIC DNA]</scope>
    <source>
        <strain evidence="1 2">DSM 19033</strain>
    </source>
</reference>
<evidence type="ECO:0000313" key="2">
    <source>
        <dbReference type="Proteomes" id="UP000198850"/>
    </source>
</evidence>
<dbReference type="AlphaFoldDB" id="A0A1H4HB71"/>